<gene>
    <name evidence="1" type="ORF">LSAA_6930</name>
</gene>
<evidence type="ECO:0000313" key="2">
    <source>
        <dbReference type="Proteomes" id="UP000675881"/>
    </source>
</evidence>
<protein>
    <submittedName>
        <fullName evidence="1">(salmon louse) hypothetical protein</fullName>
    </submittedName>
</protein>
<evidence type="ECO:0000313" key="1">
    <source>
        <dbReference type="EMBL" id="CAF2882337.1"/>
    </source>
</evidence>
<dbReference type="EMBL" id="HG994582">
    <property type="protein sequence ID" value="CAF2882337.1"/>
    <property type="molecule type" value="Genomic_DNA"/>
</dbReference>
<dbReference type="AlphaFoldDB" id="A0A7R8H5G2"/>
<reference evidence="1" key="1">
    <citation type="submission" date="2021-02" db="EMBL/GenBank/DDBJ databases">
        <authorList>
            <person name="Bekaert M."/>
        </authorList>
    </citation>
    <scope>NUCLEOTIDE SEQUENCE</scope>
    <source>
        <strain evidence="1">IoA-00</strain>
    </source>
</reference>
<sequence>MVATSSLPSFMALVANPNSSSRLVILAFLFVSYRKERNCDDRDILEEVIVKVDKTKERLHFSCRGWRWNSKIGGVNRDPTIDRFQTGFESFDHDGDQVVEFEIDAMPLQDRDIDNNVSEIKFVDGSVYCGSSPLTKLMKKGLSTVLSVMKSFTYMVTRSSLSSTCLRYPVVYDFCLTCVIDGVLFLCCGDEWECPCLFIICLDIVEVALLTLKLVP</sequence>
<dbReference type="Proteomes" id="UP000675881">
    <property type="component" value="Chromosome 3"/>
</dbReference>
<name>A0A7R8H5G2_LEPSM</name>
<accession>A0A7R8H5G2</accession>
<organism evidence="1 2">
    <name type="scientific">Lepeophtheirus salmonis</name>
    <name type="common">Salmon louse</name>
    <name type="synonym">Caligus salmonis</name>
    <dbReference type="NCBI Taxonomy" id="72036"/>
    <lineage>
        <taxon>Eukaryota</taxon>
        <taxon>Metazoa</taxon>
        <taxon>Ecdysozoa</taxon>
        <taxon>Arthropoda</taxon>
        <taxon>Crustacea</taxon>
        <taxon>Multicrustacea</taxon>
        <taxon>Hexanauplia</taxon>
        <taxon>Copepoda</taxon>
        <taxon>Siphonostomatoida</taxon>
        <taxon>Caligidae</taxon>
        <taxon>Lepeophtheirus</taxon>
    </lineage>
</organism>
<proteinExistence type="predicted"/>
<keyword evidence="2" id="KW-1185">Reference proteome</keyword>